<dbReference type="EMBL" id="MIGC01006988">
    <property type="protein sequence ID" value="PHJ15938.1"/>
    <property type="molecule type" value="Genomic_DNA"/>
</dbReference>
<reference evidence="2 3" key="1">
    <citation type="journal article" date="2017" name="Int. J. Parasitol.">
        <title>The genome of the protozoan parasite Cystoisospora suis and a reverse vaccinology approach to identify vaccine candidates.</title>
        <authorList>
            <person name="Palmieri N."/>
            <person name="Shrestha A."/>
            <person name="Ruttkowski B."/>
            <person name="Beck T."/>
            <person name="Vogl C."/>
            <person name="Tomley F."/>
            <person name="Blake D.P."/>
            <person name="Joachim A."/>
        </authorList>
    </citation>
    <scope>NUCLEOTIDE SEQUENCE [LARGE SCALE GENOMIC DNA]</scope>
    <source>
        <strain evidence="2 3">Wien I</strain>
    </source>
</reference>
<dbReference type="RefSeq" id="XP_067917670.1">
    <property type="nucleotide sequence ID" value="XM_068070353.1"/>
</dbReference>
<feature type="compositionally biased region" description="Basic residues" evidence="1">
    <location>
        <begin position="388"/>
        <end position="400"/>
    </location>
</feature>
<evidence type="ECO:0000256" key="1">
    <source>
        <dbReference type="SAM" id="MobiDB-lite"/>
    </source>
</evidence>
<feature type="compositionally biased region" description="Basic and acidic residues" evidence="1">
    <location>
        <begin position="137"/>
        <end position="153"/>
    </location>
</feature>
<proteinExistence type="predicted"/>
<feature type="compositionally biased region" description="Basic and acidic residues" evidence="1">
    <location>
        <begin position="105"/>
        <end position="119"/>
    </location>
</feature>
<sequence>MMVFMKQKTASEKKKSPFTYLPHPLRLANRTSLSVGPSLPFSCIYSAGTCNTDYEEAKKRRWELLRPGDHLRIRIAEVRIPSEENEEKCTRHKKDEDQTPQPTSQKRDEESRPPGHPQEKTPQASPPSSSVDLTAGRSKEEEEEIRPRHEEKLVKKRKTAGIGLRFAYGEDGRHELEWQKWIDVKKEMQRRLYGEGGEGGERRRIEEEILAKRFDQGLHTLISQDISWALPHLSPPDKISYLPAHLTMPCIHPFPSTPPSIVFSNTKTAPSPTIPSPSEASSSCSSHSVSPSTTSVSSSPSSSLSPLSSSSSPVSKESSPSLRTPPLAVEEDEKEHVSPGKNKKMGGADTPKELSREATIDKAPREKSTSETKGRGQEGREEEEKKKAGGKKKKRRKSRKKETEKRVIPKQPQ</sequence>
<dbReference type="AlphaFoldDB" id="A0A2C6KH10"/>
<keyword evidence="3" id="KW-1185">Reference proteome</keyword>
<feature type="region of interest" description="Disordered" evidence="1">
    <location>
        <begin position="263"/>
        <end position="413"/>
    </location>
</feature>
<feature type="compositionally biased region" description="Low complexity" evidence="1">
    <location>
        <begin position="276"/>
        <end position="322"/>
    </location>
</feature>
<name>A0A2C6KH10_9APIC</name>
<organism evidence="2 3">
    <name type="scientific">Cystoisospora suis</name>
    <dbReference type="NCBI Taxonomy" id="483139"/>
    <lineage>
        <taxon>Eukaryota</taxon>
        <taxon>Sar</taxon>
        <taxon>Alveolata</taxon>
        <taxon>Apicomplexa</taxon>
        <taxon>Conoidasida</taxon>
        <taxon>Coccidia</taxon>
        <taxon>Eucoccidiorida</taxon>
        <taxon>Eimeriorina</taxon>
        <taxon>Sarcocystidae</taxon>
        <taxon>Cystoisospora</taxon>
    </lineage>
</organism>
<evidence type="ECO:0000313" key="2">
    <source>
        <dbReference type="EMBL" id="PHJ15938.1"/>
    </source>
</evidence>
<evidence type="ECO:0000313" key="3">
    <source>
        <dbReference type="Proteomes" id="UP000221165"/>
    </source>
</evidence>
<feature type="region of interest" description="Disordered" evidence="1">
    <location>
        <begin position="83"/>
        <end position="156"/>
    </location>
</feature>
<keyword evidence="2" id="KW-0472">Membrane</keyword>
<dbReference type="GeneID" id="94433564"/>
<accession>A0A2C6KH10</accession>
<dbReference type="VEuPathDB" id="ToxoDB:CSUI_010248"/>
<feature type="compositionally biased region" description="Basic and acidic residues" evidence="1">
    <location>
        <begin position="350"/>
        <end position="387"/>
    </location>
</feature>
<feature type="compositionally biased region" description="Polar residues" evidence="1">
    <location>
        <begin position="120"/>
        <end position="132"/>
    </location>
</feature>
<dbReference type="Proteomes" id="UP000221165">
    <property type="component" value="Unassembled WGS sequence"/>
</dbReference>
<keyword evidence="2" id="KW-0812">Transmembrane</keyword>
<gene>
    <name evidence="2" type="ORF">CSUI_010248</name>
</gene>
<comment type="caution">
    <text evidence="2">The sequence shown here is derived from an EMBL/GenBank/DDBJ whole genome shotgun (WGS) entry which is preliminary data.</text>
</comment>
<protein>
    <submittedName>
        <fullName evidence="2">Transmembrane protein</fullName>
    </submittedName>
</protein>
<feature type="compositionally biased region" description="Basic and acidic residues" evidence="1">
    <location>
        <begin position="83"/>
        <end position="97"/>
    </location>
</feature>